<sequence>MSILKKSIMMIFIPATLAACATNKGDFGFNDIEKRQHEAPKPELKDEATPPRSAEELSAFMQPGLGAEVAIPRRNRHPKNLQDEVLLDEGKIIAIGGDLSIPHEQELKKLAADNYSFLSESHNNFGESHKRDHLKYIRTGYAMVLSITDRNFDASKGPLKFITGPYGYVFYKGIQPSQAFPVSGKATYKGTWDFVTNAKKGRERGDFTVDNNSGPGDYFGATSADDPINNDLAEGQLHAGKPVKVGHSSEFEVDFANKTLSGSLYKNHRLKRDEEQEQTKRYSIKANLAGNRFRGEALAENHSDLYFGKDADLEGGFFGPNAEELAGKFLAKDNSLFGVFGAQREKKDKEETETILDAFVMNTKDLTLSKADNFGDARQLVVNGQVFSLLPAATVPSQDRPFTESLKYNLADGKTLSILACCSNLDYLKFGSYQVGTDDAKDSLMFFLQGDRTPLAQMPVDGNVRYQGTWQARIISKTGYIWSESPSNQSGGSRAVFDVDFAKKAINGTLTADNRVSPTFTINGQINGNGFAGIAKTEPNGFIFDPQSSANEVRANISNAEVRGGFYGPNASELGGIIHSNKPGEDGVVGSFGAKKQVPNI</sequence>
<evidence type="ECO:0000256" key="9">
    <source>
        <dbReference type="ARBA" id="ARBA00023628"/>
    </source>
</evidence>
<dbReference type="Proteomes" id="UP000325713">
    <property type="component" value="Chromosome"/>
</dbReference>
<feature type="domain" description="Transferrin-binding protein B C-lobe/N-lobe beta-barrel" evidence="11">
    <location>
        <begin position="181"/>
        <end position="344"/>
    </location>
</feature>
<dbReference type="InterPro" id="IPR001677">
    <property type="entry name" value="TbpB_B_D"/>
</dbReference>
<dbReference type="Pfam" id="PF17483">
    <property type="entry name" value="TbpB_C"/>
    <property type="match status" value="1"/>
</dbReference>
<dbReference type="InterPro" id="IPR038197">
    <property type="entry name" value="TbpB_C-lobe_sf"/>
</dbReference>
<name>A0A5J6Q0S7_9NEIS</name>
<keyword evidence="5" id="KW-0472">Membrane</keyword>
<evidence type="ECO:0000313" key="15">
    <source>
        <dbReference type="Proteomes" id="UP000325713"/>
    </source>
</evidence>
<evidence type="ECO:0000256" key="6">
    <source>
        <dbReference type="ARBA" id="ARBA00023139"/>
    </source>
</evidence>
<evidence type="ECO:0000259" key="13">
    <source>
        <dbReference type="Pfam" id="PF17484"/>
    </source>
</evidence>
<dbReference type="KEGG" id="nzl:D0T92_08355"/>
<evidence type="ECO:0000256" key="7">
    <source>
        <dbReference type="ARBA" id="ARBA00023237"/>
    </source>
</evidence>
<evidence type="ECO:0000256" key="5">
    <source>
        <dbReference type="ARBA" id="ARBA00023136"/>
    </source>
</evidence>
<evidence type="ECO:0000313" key="14">
    <source>
        <dbReference type="EMBL" id="QEY26540.1"/>
    </source>
</evidence>
<evidence type="ECO:0000256" key="1">
    <source>
        <dbReference type="ARBA" id="ARBA00004241"/>
    </source>
</evidence>
<dbReference type="InterPro" id="IPR035316">
    <property type="entry name" value="TbpB_C-lobe"/>
</dbReference>
<reference evidence="14 15" key="1">
    <citation type="submission" date="2018-08" db="EMBL/GenBank/DDBJ databases">
        <title>Neisseria zalophi ATCC BAA-2455 complete genome.</title>
        <authorList>
            <person name="Veseli I.A."/>
            <person name="Buttler R."/>
            <person name="Mascarenhas dos Santos A.C."/>
            <person name="Pombert J.-F."/>
        </authorList>
    </citation>
    <scope>NUCLEOTIDE SEQUENCE [LARGE SCALE GENOMIC DNA]</scope>
    <source>
        <strain evidence="14 15">ATCC BAA-2455</strain>
    </source>
</reference>
<organism evidence="14 15">
    <name type="scientific">Neisseria zalophi</name>
    <dbReference type="NCBI Taxonomy" id="640030"/>
    <lineage>
        <taxon>Bacteria</taxon>
        <taxon>Pseudomonadati</taxon>
        <taxon>Pseudomonadota</taxon>
        <taxon>Betaproteobacteria</taxon>
        <taxon>Neisseriales</taxon>
        <taxon>Neisseriaceae</taxon>
        <taxon>Neisseria</taxon>
    </lineage>
</organism>
<keyword evidence="8" id="KW-0449">Lipoprotein</keyword>
<dbReference type="EMBL" id="CP031700">
    <property type="protein sequence ID" value="QEY26540.1"/>
    <property type="molecule type" value="Genomic_DNA"/>
</dbReference>
<keyword evidence="3 10" id="KW-0732">Signal</keyword>
<gene>
    <name evidence="14" type="ORF">D0T92_08355</name>
</gene>
<dbReference type="Gene3D" id="2.40.160.90">
    <property type="match status" value="2"/>
</dbReference>
<evidence type="ECO:0000256" key="2">
    <source>
        <dbReference type="ARBA" id="ARBA00004459"/>
    </source>
</evidence>
<evidence type="ECO:0000259" key="12">
    <source>
        <dbReference type="Pfam" id="PF17483"/>
    </source>
</evidence>
<feature type="domain" description="Transferrin-binding protein B N-lobe handle" evidence="13">
    <location>
        <begin position="45"/>
        <end position="177"/>
    </location>
</feature>
<feature type="domain" description="Transferrin-binding protein B C-lobe handle" evidence="12">
    <location>
        <begin position="354"/>
        <end position="453"/>
    </location>
</feature>
<dbReference type="PROSITE" id="PS51257">
    <property type="entry name" value="PROKAR_LIPOPROTEIN"/>
    <property type="match status" value="1"/>
</dbReference>
<dbReference type="Gene3D" id="2.40.128.250">
    <property type="match status" value="1"/>
</dbReference>
<evidence type="ECO:0000256" key="10">
    <source>
        <dbReference type="SAM" id="SignalP"/>
    </source>
</evidence>
<evidence type="ECO:0000256" key="4">
    <source>
        <dbReference type="ARBA" id="ARBA00023026"/>
    </source>
</evidence>
<dbReference type="GO" id="GO:0009986">
    <property type="term" value="C:cell surface"/>
    <property type="evidence" value="ECO:0007669"/>
    <property type="project" value="UniProtKB-SubCell"/>
</dbReference>
<accession>A0A5J6Q0S7</accession>
<feature type="domain" description="Transferrin-binding protein B C-lobe/N-lobe beta-barrel" evidence="11">
    <location>
        <begin position="458"/>
        <end position="596"/>
    </location>
</feature>
<keyword evidence="4" id="KW-0843">Virulence</keyword>
<keyword evidence="15" id="KW-1185">Reference proteome</keyword>
<evidence type="ECO:0000256" key="3">
    <source>
        <dbReference type="ARBA" id="ARBA00022729"/>
    </source>
</evidence>
<evidence type="ECO:0000256" key="8">
    <source>
        <dbReference type="ARBA" id="ARBA00023288"/>
    </source>
</evidence>
<evidence type="ECO:0000259" key="11">
    <source>
        <dbReference type="Pfam" id="PF01298"/>
    </source>
</evidence>
<dbReference type="Pfam" id="PF01298">
    <property type="entry name" value="TbpB_B_D"/>
    <property type="match status" value="2"/>
</dbReference>
<proteinExistence type="predicted"/>
<dbReference type="GO" id="GO:0009279">
    <property type="term" value="C:cell outer membrane"/>
    <property type="evidence" value="ECO:0007669"/>
    <property type="project" value="UniProtKB-SubCell"/>
</dbReference>
<dbReference type="Pfam" id="PF17484">
    <property type="entry name" value="TbpB_A"/>
    <property type="match status" value="1"/>
</dbReference>
<keyword evidence="6" id="KW-0564">Palmitate</keyword>
<dbReference type="Gene3D" id="2.40.128.240">
    <property type="match status" value="1"/>
</dbReference>
<dbReference type="AlphaFoldDB" id="A0A5J6Q0S7"/>
<dbReference type="SUPFAM" id="SSF56925">
    <property type="entry name" value="OMPA-like"/>
    <property type="match status" value="2"/>
</dbReference>
<dbReference type="OrthoDB" id="5673741at2"/>
<feature type="chain" id="PRO_5023901052" description="Transferrin-binding protein B" evidence="10">
    <location>
        <begin position="22"/>
        <end position="601"/>
    </location>
</feature>
<feature type="signal peptide" evidence="10">
    <location>
        <begin position="1"/>
        <end position="21"/>
    </location>
</feature>
<comment type="subcellular location">
    <subcellularLocation>
        <location evidence="2">Cell outer membrane</location>
        <topology evidence="2">Lipid-anchor</topology>
    </subcellularLocation>
    <subcellularLocation>
        <location evidence="1">Cell surface</location>
    </subcellularLocation>
</comment>
<keyword evidence="7" id="KW-0998">Cell outer membrane</keyword>
<dbReference type="InterPro" id="IPR011250">
    <property type="entry name" value="OMP/PagP_B-barrel"/>
</dbReference>
<dbReference type="InterPro" id="IPR035313">
    <property type="entry name" value="TbpB_N-lobe"/>
</dbReference>
<protein>
    <recommendedName>
        <fullName evidence="9">Transferrin-binding protein B</fullName>
    </recommendedName>
</protein>
<dbReference type="InterPro" id="IPR038669">
    <property type="entry name" value="TbpB_N-lobe_sf"/>
</dbReference>